<dbReference type="Gene3D" id="3.40.50.720">
    <property type="entry name" value="NAD(P)-binding Rossmann-like Domain"/>
    <property type="match status" value="1"/>
</dbReference>
<dbReference type="InterPro" id="IPR036291">
    <property type="entry name" value="NAD(P)-bd_dom_sf"/>
</dbReference>
<dbReference type="Proteomes" id="UP000466517">
    <property type="component" value="Chromosome"/>
</dbReference>
<sequence>MTVVMNHGTASSAGNVVIVLDGDTEAGQSLARRLLAEGRRVAVVVRHAADGVAVLHGQSYDRVMVIAADADDRAQWSRVTERVRDRFGRIDTVVRAQDAALRLPA</sequence>
<protein>
    <recommendedName>
        <fullName evidence="3">Short-chain dehydrogenase</fullName>
    </recommendedName>
</protein>
<dbReference type="KEGG" id="mmag:MMAD_25480"/>
<dbReference type="SUPFAM" id="SSF51735">
    <property type="entry name" value="NAD(P)-binding Rossmann-fold domains"/>
    <property type="match status" value="1"/>
</dbReference>
<gene>
    <name evidence="1" type="ORF">MMAD_25480</name>
</gene>
<dbReference type="EMBL" id="AP022610">
    <property type="protein sequence ID" value="BBZ28253.1"/>
    <property type="molecule type" value="Genomic_DNA"/>
</dbReference>
<proteinExistence type="predicted"/>
<keyword evidence="2" id="KW-1185">Reference proteome</keyword>
<evidence type="ECO:0000313" key="2">
    <source>
        <dbReference type="Proteomes" id="UP000466517"/>
    </source>
</evidence>
<evidence type="ECO:0000313" key="1">
    <source>
        <dbReference type="EMBL" id="BBZ28253.1"/>
    </source>
</evidence>
<dbReference type="Pfam" id="PF00106">
    <property type="entry name" value="adh_short"/>
    <property type="match status" value="1"/>
</dbReference>
<reference evidence="1 2" key="1">
    <citation type="journal article" date="2019" name="Emerg. Microbes Infect.">
        <title>Comprehensive subspecies identification of 175 nontuberculous mycobacteria species based on 7547 genomic profiles.</title>
        <authorList>
            <person name="Matsumoto Y."/>
            <person name="Kinjo T."/>
            <person name="Motooka D."/>
            <person name="Nabeya D."/>
            <person name="Jung N."/>
            <person name="Uechi K."/>
            <person name="Horii T."/>
            <person name="Iida T."/>
            <person name="Fujita J."/>
            <person name="Nakamura S."/>
        </authorList>
    </citation>
    <scope>NUCLEOTIDE SEQUENCE [LARGE SCALE GENOMIC DNA]</scope>
    <source>
        <strain evidence="1 2">JCM 13574</strain>
    </source>
</reference>
<name>A0A7I7XGF9_9MYCO</name>
<dbReference type="AlphaFoldDB" id="A0A7I7XGF9"/>
<organism evidence="1 2">
    <name type="scientific">Mycolicibacterium madagascariense</name>
    <dbReference type="NCBI Taxonomy" id="212765"/>
    <lineage>
        <taxon>Bacteria</taxon>
        <taxon>Bacillati</taxon>
        <taxon>Actinomycetota</taxon>
        <taxon>Actinomycetes</taxon>
        <taxon>Mycobacteriales</taxon>
        <taxon>Mycobacteriaceae</taxon>
        <taxon>Mycolicibacterium</taxon>
    </lineage>
</organism>
<evidence type="ECO:0008006" key="3">
    <source>
        <dbReference type="Google" id="ProtNLM"/>
    </source>
</evidence>
<dbReference type="InterPro" id="IPR002347">
    <property type="entry name" value="SDR_fam"/>
</dbReference>
<accession>A0A7I7XGF9</accession>